<evidence type="ECO:0000256" key="3">
    <source>
        <dbReference type="ARBA" id="ARBA00022722"/>
    </source>
</evidence>
<keyword evidence="9" id="KW-1185">Reference proteome</keyword>
<keyword evidence="5" id="KW-0378">Hydrolase</keyword>
<evidence type="ECO:0000256" key="1">
    <source>
        <dbReference type="ARBA" id="ARBA00022679"/>
    </source>
</evidence>
<dbReference type="SUPFAM" id="SSF56672">
    <property type="entry name" value="DNA/RNA polymerases"/>
    <property type="match status" value="1"/>
</dbReference>
<evidence type="ECO:0000313" key="9">
    <source>
        <dbReference type="Proteomes" id="UP000051530"/>
    </source>
</evidence>
<protein>
    <submittedName>
        <fullName evidence="8">Putative LTR transposable element</fullName>
    </submittedName>
</protein>
<dbReference type="GO" id="GO:0004519">
    <property type="term" value="F:endonuclease activity"/>
    <property type="evidence" value="ECO:0007669"/>
    <property type="project" value="UniProtKB-KW"/>
</dbReference>
<keyword evidence="2" id="KW-0548">Nucleotidyltransferase</keyword>
<evidence type="ECO:0000256" key="6">
    <source>
        <dbReference type="ARBA" id="ARBA00022918"/>
    </source>
</evidence>
<proteinExistence type="predicted"/>
<dbReference type="InterPro" id="IPR041373">
    <property type="entry name" value="RT_RNaseH"/>
</dbReference>
<dbReference type="InterPro" id="IPR043502">
    <property type="entry name" value="DNA/RNA_pol_sf"/>
</dbReference>
<dbReference type="GO" id="GO:0016787">
    <property type="term" value="F:hydrolase activity"/>
    <property type="evidence" value="ECO:0007669"/>
    <property type="project" value="UniProtKB-KW"/>
</dbReference>
<keyword evidence="1" id="KW-0808">Transferase</keyword>
<evidence type="ECO:0000313" key="8">
    <source>
        <dbReference type="EMBL" id="KRH92015.1"/>
    </source>
</evidence>
<feature type="non-terminal residue" evidence="8">
    <location>
        <position position="1"/>
    </location>
</feature>
<dbReference type="PANTHER" id="PTHR37984">
    <property type="entry name" value="PROTEIN CBG26694"/>
    <property type="match status" value="1"/>
</dbReference>
<name>A0A0R0LXN6_9MICR</name>
<keyword evidence="3" id="KW-0540">Nuclease</keyword>
<evidence type="ECO:0000256" key="5">
    <source>
        <dbReference type="ARBA" id="ARBA00022801"/>
    </source>
</evidence>
<gene>
    <name evidence="8" type="ORF">M153_141420002</name>
</gene>
<evidence type="ECO:0000256" key="2">
    <source>
        <dbReference type="ARBA" id="ARBA00022695"/>
    </source>
</evidence>
<dbReference type="Proteomes" id="UP000051530">
    <property type="component" value="Unassembled WGS sequence"/>
</dbReference>
<dbReference type="InterPro" id="IPR050951">
    <property type="entry name" value="Retrovirus_Pol_polyprotein"/>
</dbReference>
<evidence type="ECO:0000256" key="4">
    <source>
        <dbReference type="ARBA" id="ARBA00022759"/>
    </source>
</evidence>
<dbReference type="Pfam" id="PF17917">
    <property type="entry name" value="RT_RNaseH"/>
    <property type="match status" value="1"/>
</dbReference>
<dbReference type="VEuPathDB" id="MicrosporidiaDB:M153_141420002"/>
<dbReference type="AlphaFoldDB" id="A0A0R0LXN6"/>
<organism evidence="8 9">
    <name type="scientific">Pseudoloma neurophilia</name>
    <dbReference type="NCBI Taxonomy" id="146866"/>
    <lineage>
        <taxon>Eukaryota</taxon>
        <taxon>Fungi</taxon>
        <taxon>Fungi incertae sedis</taxon>
        <taxon>Microsporidia</taxon>
        <taxon>Pseudoloma</taxon>
    </lineage>
</organism>
<reference evidence="8 9" key="1">
    <citation type="submission" date="2015-07" db="EMBL/GenBank/DDBJ databases">
        <title>The genome of Pseudoloma neurophilia, a relevant intracellular parasite of the zebrafish.</title>
        <authorList>
            <person name="Ndikumana S."/>
            <person name="Pelin A."/>
            <person name="Sanders J."/>
            <person name="Corradi N."/>
        </authorList>
    </citation>
    <scope>NUCLEOTIDE SEQUENCE [LARGE SCALE GENOMIC DNA]</scope>
    <source>
        <strain evidence="8 9">MK1</strain>
    </source>
</reference>
<dbReference type="GO" id="GO:0003964">
    <property type="term" value="F:RNA-directed DNA polymerase activity"/>
    <property type="evidence" value="ECO:0007669"/>
    <property type="project" value="UniProtKB-KW"/>
</dbReference>
<comment type="caution">
    <text evidence="8">The sequence shown here is derived from an EMBL/GenBank/DDBJ whole genome shotgun (WGS) entry which is preliminary data.</text>
</comment>
<dbReference type="OrthoDB" id="2204395at2759"/>
<keyword evidence="4" id="KW-0255">Endonuclease</keyword>
<dbReference type="PANTHER" id="PTHR37984:SF5">
    <property type="entry name" value="PROTEIN NYNRIN-LIKE"/>
    <property type="match status" value="1"/>
</dbReference>
<feature type="domain" description="Reverse transcriptase RNase H-like" evidence="7">
    <location>
        <begin position="2"/>
        <end position="71"/>
    </location>
</feature>
<sequence length="166" mass="19315">ITIYSFILNQTESNYSTCEKEYFAIVKSLLYVKTIIFESEITIYTNNRNICFVKDINSSIITRWITLIRDFNYVIKFIEGKANIVADFLLRDVNSTKTLLMKQKLPRIDIFKSFTLNQDNKFIIPENQIANIPSDLHINLAVTILFLIQKGNYGKSITNKENKTDL</sequence>
<keyword evidence="6" id="KW-0695">RNA-directed DNA polymerase</keyword>
<dbReference type="EMBL" id="LGUB01001295">
    <property type="protein sequence ID" value="KRH92015.1"/>
    <property type="molecule type" value="Genomic_DNA"/>
</dbReference>
<evidence type="ECO:0000259" key="7">
    <source>
        <dbReference type="Pfam" id="PF17917"/>
    </source>
</evidence>
<accession>A0A0R0LXN6</accession>